<evidence type="ECO:0000313" key="3">
    <source>
        <dbReference type="Proteomes" id="UP001166304"/>
    </source>
</evidence>
<evidence type="ECO:0000259" key="1">
    <source>
        <dbReference type="PROSITE" id="PS51186"/>
    </source>
</evidence>
<dbReference type="EMBL" id="JAHQXE010000003">
    <property type="protein sequence ID" value="MBV0902094.1"/>
    <property type="molecule type" value="Genomic_DNA"/>
</dbReference>
<gene>
    <name evidence="2" type="ORF">KTS37_09870</name>
</gene>
<dbReference type="Proteomes" id="UP001166304">
    <property type="component" value="Unassembled WGS sequence"/>
</dbReference>
<comment type="caution">
    <text evidence="2">The sequence shown here is derived from an EMBL/GenBank/DDBJ whole genome shotgun (WGS) entry which is preliminary data.</text>
</comment>
<dbReference type="RefSeq" id="WP_162413719.1">
    <property type="nucleotide sequence ID" value="NZ_JAHQXE010000003.1"/>
</dbReference>
<feature type="domain" description="N-acetyltransferase" evidence="1">
    <location>
        <begin position="1"/>
        <end position="136"/>
    </location>
</feature>
<evidence type="ECO:0000313" key="2">
    <source>
        <dbReference type="EMBL" id="MBV0902094.1"/>
    </source>
</evidence>
<name>A0AA41KKQ1_9EURY</name>
<sequence length="136" mass="14636">MRVREATEGDLPAVMNVLDGAVLEIDVATVRAGIEGDGTLVAVSGDARTDSESGTDRVLGALVLDGDRVAAVAVRRRRRGQGIGTALVEAALDRRDRLTADFDAGVRPFYERLGFDVEPLSDDTDRFRGTRYRTTG</sequence>
<dbReference type="Gene3D" id="3.40.630.30">
    <property type="match status" value="1"/>
</dbReference>
<reference evidence="2" key="1">
    <citation type="submission" date="2021-06" db="EMBL/GenBank/DDBJ databases">
        <title>New haloarchaea isolates fom saline soil.</title>
        <authorList>
            <person name="Duran-Viseras A."/>
            <person name="Sanchez-Porro C.S."/>
            <person name="Ventosa A."/>
        </authorList>
    </citation>
    <scope>NUCLEOTIDE SEQUENCE</scope>
    <source>
        <strain evidence="2">JCM 18369</strain>
    </source>
</reference>
<dbReference type="InterPro" id="IPR016181">
    <property type="entry name" value="Acyl_CoA_acyltransferase"/>
</dbReference>
<organism evidence="2 3">
    <name type="scientific">Haloarcula salina</name>
    <dbReference type="NCBI Taxonomy" id="1429914"/>
    <lineage>
        <taxon>Archaea</taxon>
        <taxon>Methanobacteriati</taxon>
        <taxon>Methanobacteriota</taxon>
        <taxon>Stenosarchaea group</taxon>
        <taxon>Halobacteria</taxon>
        <taxon>Halobacteriales</taxon>
        <taxon>Haloarculaceae</taxon>
        <taxon>Haloarcula</taxon>
    </lineage>
</organism>
<dbReference type="InterPro" id="IPR000182">
    <property type="entry name" value="GNAT_dom"/>
</dbReference>
<protein>
    <submittedName>
        <fullName evidence="2">GNAT family N-acetyltransferase</fullName>
    </submittedName>
</protein>
<dbReference type="GO" id="GO:0016747">
    <property type="term" value="F:acyltransferase activity, transferring groups other than amino-acyl groups"/>
    <property type="evidence" value="ECO:0007669"/>
    <property type="project" value="InterPro"/>
</dbReference>
<dbReference type="Pfam" id="PF13508">
    <property type="entry name" value="Acetyltransf_7"/>
    <property type="match status" value="1"/>
</dbReference>
<proteinExistence type="predicted"/>
<keyword evidence="3" id="KW-1185">Reference proteome</keyword>
<accession>A0AA41KKQ1</accession>
<dbReference type="PROSITE" id="PS51186">
    <property type="entry name" value="GNAT"/>
    <property type="match status" value="1"/>
</dbReference>
<dbReference type="AlphaFoldDB" id="A0AA41KKQ1"/>
<dbReference type="SUPFAM" id="SSF55729">
    <property type="entry name" value="Acyl-CoA N-acyltransferases (Nat)"/>
    <property type="match status" value="1"/>
</dbReference>